<dbReference type="AlphaFoldDB" id="A0A8H3DFG4"/>
<accession>A0A8H3DFG4</accession>
<sequence length="164" mass="17625">RTGQSHRTLLGHTAPITAVQFDEIHVVSSARDGTVRLWDLRAGGRTVELLRFGSSRLASQHEYGLSAGLSEYSTTFGRGSSTSLPGIGRTASPAVGGSGIGDVQFDSRKIVAAADNGVEIFNRISQQYTTLTVNGHHGPVERLRYIDRYLVSGGRDATVKIWAL</sequence>
<evidence type="ECO:0000256" key="1">
    <source>
        <dbReference type="ARBA" id="ARBA00022574"/>
    </source>
</evidence>
<dbReference type="Proteomes" id="UP000663850">
    <property type="component" value="Unassembled WGS sequence"/>
</dbReference>
<dbReference type="EMBL" id="CAJMWZ010006523">
    <property type="protein sequence ID" value="CAE6523697.1"/>
    <property type="molecule type" value="Genomic_DNA"/>
</dbReference>
<evidence type="ECO:0000313" key="5">
    <source>
        <dbReference type="Proteomes" id="UP000663850"/>
    </source>
</evidence>
<dbReference type="Pfam" id="PF00400">
    <property type="entry name" value="WD40"/>
    <property type="match status" value="2"/>
</dbReference>
<dbReference type="PROSITE" id="PS00678">
    <property type="entry name" value="WD_REPEATS_1"/>
    <property type="match status" value="1"/>
</dbReference>
<protein>
    <submittedName>
        <fullName evidence="4">Uncharacterized protein</fullName>
    </submittedName>
</protein>
<dbReference type="InterPro" id="IPR036322">
    <property type="entry name" value="WD40_repeat_dom_sf"/>
</dbReference>
<keyword evidence="2" id="KW-0677">Repeat</keyword>
<organism evidence="4 5">
    <name type="scientific">Rhizoctonia solani</name>
    <dbReference type="NCBI Taxonomy" id="456999"/>
    <lineage>
        <taxon>Eukaryota</taxon>
        <taxon>Fungi</taxon>
        <taxon>Dikarya</taxon>
        <taxon>Basidiomycota</taxon>
        <taxon>Agaricomycotina</taxon>
        <taxon>Agaricomycetes</taxon>
        <taxon>Cantharellales</taxon>
        <taxon>Ceratobasidiaceae</taxon>
        <taxon>Rhizoctonia</taxon>
    </lineage>
</organism>
<dbReference type="PROSITE" id="PS50082">
    <property type="entry name" value="WD_REPEATS_2"/>
    <property type="match status" value="2"/>
</dbReference>
<dbReference type="SMART" id="SM00320">
    <property type="entry name" value="WD40"/>
    <property type="match status" value="2"/>
</dbReference>
<name>A0A8H3DFG4_9AGAM</name>
<feature type="non-terminal residue" evidence="4">
    <location>
        <position position="164"/>
    </location>
</feature>
<evidence type="ECO:0000313" key="4">
    <source>
        <dbReference type="EMBL" id="CAE6523697.1"/>
    </source>
</evidence>
<dbReference type="PANTHER" id="PTHR44436:SF1">
    <property type="entry name" value="F-BOX_WD REPEAT-CONTAINING PROTEIN 2"/>
    <property type="match status" value="1"/>
</dbReference>
<dbReference type="Gene3D" id="2.130.10.10">
    <property type="entry name" value="YVTN repeat-like/Quinoprotein amine dehydrogenase"/>
    <property type="match status" value="2"/>
</dbReference>
<evidence type="ECO:0000256" key="3">
    <source>
        <dbReference type="PROSITE-ProRule" id="PRU00221"/>
    </source>
</evidence>
<dbReference type="InterPro" id="IPR015943">
    <property type="entry name" value="WD40/YVTN_repeat-like_dom_sf"/>
</dbReference>
<reference evidence="4" key="1">
    <citation type="submission" date="2021-01" db="EMBL/GenBank/DDBJ databases">
        <authorList>
            <person name="Kaushik A."/>
        </authorList>
    </citation>
    <scope>NUCLEOTIDE SEQUENCE</scope>
    <source>
        <strain evidence="4">Type strain: AG8-Rh-89/</strain>
    </source>
</reference>
<dbReference type="InterPro" id="IPR042627">
    <property type="entry name" value="FBXW2"/>
</dbReference>
<dbReference type="PANTHER" id="PTHR44436">
    <property type="entry name" value="F-BOX/WD REPEAT-CONTAINING PROTEIN 2"/>
    <property type="match status" value="1"/>
</dbReference>
<dbReference type="InterPro" id="IPR001680">
    <property type="entry name" value="WD40_rpt"/>
</dbReference>
<feature type="repeat" description="WD" evidence="3">
    <location>
        <begin position="9"/>
        <end position="48"/>
    </location>
</feature>
<comment type="caution">
    <text evidence="4">The sequence shown here is derived from an EMBL/GenBank/DDBJ whole genome shotgun (WGS) entry which is preliminary data.</text>
</comment>
<proteinExistence type="predicted"/>
<keyword evidence="1 3" id="KW-0853">WD repeat</keyword>
<evidence type="ECO:0000256" key="2">
    <source>
        <dbReference type="ARBA" id="ARBA00022737"/>
    </source>
</evidence>
<gene>
    <name evidence="4" type="ORF">RDB_LOCUS121494</name>
</gene>
<dbReference type="PROSITE" id="PS50294">
    <property type="entry name" value="WD_REPEATS_REGION"/>
    <property type="match status" value="2"/>
</dbReference>
<feature type="repeat" description="WD" evidence="3">
    <location>
        <begin position="133"/>
        <end position="164"/>
    </location>
</feature>
<dbReference type="SUPFAM" id="SSF50978">
    <property type="entry name" value="WD40 repeat-like"/>
    <property type="match status" value="1"/>
</dbReference>
<dbReference type="InterPro" id="IPR019775">
    <property type="entry name" value="WD40_repeat_CS"/>
</dbReference>